<evidence type="ECO:0000313" key="3">
    <source>
        <dbReference type="WBParaSite" id="Csp11.Scaffold629.g15174.t1"/>
    </source>
</evidence>
<dbReference type="AlphaFoldDB" id="A0A1I7U5W9"/>
<dbReference type="eggNOG" id="ENOG502QQIF">
    <property type="taxonomic scope" value="Eukaryota"/>
</dbReference>
<feature type="region of interest" description="Disordered" evidence="1">
    <location>
        <begin position="581"/>
        <end position="603"/>
    </location>
</feature>
<feature type="compositionally biased region" description="Gly residues" evidence="1">
    <location>
        <begin position="471"/>
        <end position="480"/>
    </location>
</feature>
<sequence>MTSKKSLIEPKKLTPEELSGMIDKGMGTLLSPPEIEKRKASGELASNFQMEEGFGVYLVVHGGQDYLAVTNILCDKCQRANGKVKRCEAHKKKRKGRRGKKEGDVVDDTSDREKLTGLRHVNDDEDEDDKIDGAFTPDAVMTPGIGGAIIVVPVDAKNNERAGPPAKGLNHVKGILVRGAGNIPQFIPNDRLTKAHKLRYDNYIEGELNVINGKEVFVPNNLGAAKMDGKNSQEVAKAAVADKVDQKVVNAIGKEMVVAVQVEVADNGMPVMKVLEGKPKEKETPVGIIVKNDDQVQFVQIAGRELGGGKDAKMMPCTIPENAKVGEVVADIYVNAEGKAVAAKPGEVPPGGQTIGQVVVGQNDQLVFVPKGENKDEYLKKCAKMTPEMKEKLEKAQANVQAAVTGQSSDHIQGQVNRIGETEAAAAAAAAAGQGGNNGPQAFSGSSGEVRSVGFGAQQFGGSQFARPSPAGGGGGGGGGSGGGNGKVYVNGEVRSVAFGAQGAGGSVFAKPSGTGGGYVASGGKGGAGGGYGGGAGGGGGGGAGGGGAGGKAGGGGEVNSVAFGNQYGGSVFVKGGAGGGGGGGGGVKGGKIGNNTGGSSGADVQSVAFGGQKYGGSVFAKK</sequence>
<accession>A0A1I7U5W9</accession>
<feature type="compositionally biased region" description="Polar residues" evidence="1">
    <location>
        <begin position="439"/>
        <end position="449"/>
    </location>
</feature>
<feature type="compositionally biased region" description="Basic and acidic residues" evidence="1">
    <location>
        <begin position="101"/>
        <end position="117"/>
    </location>
</feature>
<organism evidence="2 3">
    <name type="scientific">Caenorhabditis tropicalis</name>
    <dbReference type="NCBI Taxonomy" id="1561998"/>
    <lineage>
        <taxon>Eukaryota</taxon>
        <taxon>Metazoa</taxon>
        <taxon>Ecdysozoa</taxon>
        <taxon>Nematoda</taxon>
        <taxon>Chromadorea</taxon>
        <taxon>Rhabditida</taxon>
        <taxon>Rhabditina</taxon>
        <taxon>Rhabditomorpha</taxon>
        <taxon>Rhabditoidea</taxon>
        <taxon>Rhabditidae</taxon>
        <taxon>Peloderinae</taxon>
        <taxon>Caenorhabditis</taxon>
    </lineage>
</organism>
<dbReference type="Proteomes" id="UP000095282">
    <property type="component" value="Unplaced"/>
</dbReference>
<feature type="region of interest" description="Disordered" evidence="1">
    <location>
        <begin position="85"/>
        <end position="117"/>
    </location>
</feature>
<proteinExistence type="predicted"/>
<feature type="region of interest" description="Disordered" evidence="1">
    <location>
        <begin position="430"/>
        <end position="449"/>
    </location>
</feature>
<dbReference type="WBParaSite" id="Csp11.Scaffold629.g15174.t1">
    <property type="protein sequence ID" value="Csp11.Scaffold629.g15174.t1"/>
    <property type="gene ID" value="Csp11.Scaffold629.g15174"/>
</dbReference>
<name>A0A1I7U5W9_9PELO</name>
<feature type="region of interest" description="Disordered" evidence="1">
    <location>
        <begin position="460"/>
        <end position="480"/>
    </location>
</feature>
<feature type="compositionally biased region" description="Gly residues" evidence="1">
    <location>
        <begin position="581"/>
        <end position="601"/>
    </location>
</feature>
<evidence type="ECO:0000256" key="1">
    <source>
        <dbReference type="SAM" id="MobiDB-lite"/>
    </source>
</evidence>
<dbReference type="STRING" id="1561998.A0A1I7U5W9"/>
<reference evidence="3" key="1">
    <citation type="submission" date="2016-11" db="UniProtKB">
        <authorList>
            <consortium name="WormBaseParasite"/>
        </authorList>
    </citation>
    <scope>IDENTIFICATION</scope>
</reference>
<feature type="compositionally biased region" description="Basic residues" evidence="1">
    <location>
        <begin position="85"/>
        <end position="100"/>
    </location>
</feature>
<keyword evidence="2" id="KW-1185">Reference proteome</keyword>
<evidence type="ECO:0000313" key="2">
    <source>
        <dbReference type="Proteomes" id="UP000095282"/>
    </source>
</evidence>
<protein>
    <submittedName>
        <fullName evidence="3">DZF domain-containing protein</fullName>
    </submittedName>
</protein>